<dbReference type="Gene3D" id="1.20.120.1630">
    <property type="match status" value="1"/>
</dbReference>
<dbReference type="InterPro" id="IPR007318">
    <property type="entry name" value="Phopholipid_MeTrfase"/>
</dbReference>
<sequence>LSVEESGLSRVARIFASSSKLLLFPAIVYSIFLPMKLGTAWFYVGLPITLIGMIAYTIVLVNWATTPLDNQVFGGLYRYSRHPMYVTMFVFLLGLGIVTASWVLLLLFIIFVVGCVVFVNVEEQSCLDKYGDAYREYMDRTPRWIGIPKLSV</sequence>
<feature type="transmembrane region" description="Helical" evidence="5">
    <location>
        <begin position="85"/>
        <end position="118"/>
    </location>
</feature>
<evidence type="ECO:0000256" key="5">
    <source>
        <dbReference type="SAM" id="Phobius"/>
    </source>
</evidence>
<protein>
    <recommendedName>
        <fullName evidence="7">Steroid 5-alpha reductase C-terminal domain-containing protein</fullName>
    </recommendedName>
</protein>
<dbReference type="EMBL" id="BARW01028202">
    <property type="protein sequence ID" value="GAJ10338.1"/>
    <property type="molecule type" value="Genomic_DNA"/>
</dbReference>
<feature type="transmembrane region" description="Helical" evidence="5">
    <location>
        <begin position="40"/>
        <end position="65"/>
    </location>
</feature>
<comment type="caution">
    <text evidence="6">The sequence shown here is derived from an EMBL/GenBank/DDBJ whole genome shotgun (WGS) entry which is preliminary data.</text>
</comment>
<evidence type="ECO:0000256" key="2">
    <source>
        <dbReference type="ARBA" id="ARBA00022692"/>
    </source>
</evidence>
<dbReference type="AlphaFoldDB" id="X1TYC6"/>
<evidence type="ECO:0000256" key="4">
    <source>
        <dbReference type="ARBA" id="ARBA00023136"/>
    </source>
</evidence>
<keyword evidence="2 5" id="KW-0812">Transmembrane</keyword>
<accession>X1TYC6</accession>
<evidence type="ECO:0000256" key="3">
    <source>
        <dbReference type="ARBA" id="ARBA00022989"/>
    </source>
</evidence>
<name>X1TYC6_9ZZZZ</name>
<organism evidence="6">
    <name type="scientific">marine sediment metagenome</name>
    <dbReference type="NCBI Taxonomy" id="412755"/>
    <lineage>
        <taxon>unclassified sequences</taxon>
        <taxon>metagenomes</taxon>
        <taxon>ecological metagenomes</taxon>
    </lineage>
</organism>
<proteinExistence type="predicted"/>
<keyword evidence="3 5" id="KW-1133">Transmembrane helix</keyword>
<evidence type="ECO:0008006" key="7">
    <source>
        <dbReference type="Google" id="ProtNLM"/>
    </source>
</evidence>
<feature type="transmembrane region" description="Helical" evidence="5">
    <location>
        <begin position="12"/>
        <end position="33"/>
    </location>
</feature>
<evidence type="ECO:0000313" key="6">
    <source>
        <dbReference type="EMBL" id="GAJ10338.1"/>
    </source>
</evidence>
<dbReference type="GO" id="GO:0012505">
    <property type="term" value="C:endomembrane system"/>
    <property type="evidence" value="ECO:0007669"/>
    <property type="project" value="UniProtKB-SubCell"/>
</dbReference>
<evidence type="ECO:0000256" key="1">
    <source>
        <dbReference type="ARBA" id="ARBA00004127"/>
    </source>
</evidence>
<keyword evidence="4 5" id="KW-0472">Membrane</keyword>
<dbReference type="Pfam" id="PF04191">
    <property type="entry name" value="PEMT"/>
    <property type="match status" value="1"/>
</dbReference>
<comment type="subcellular location">
    <subcellularLocation>
        <location evidence="1">Endomembrane system</location>
        <topology evidence="1">Multi-pass membrane protein</topology>
    </subcellularLocation>
</comment>
<reference evidence="6" key="1">
    <citation type="journal article" date="2014" name="Front. Microbiol.">
        <title>High frequency of phylogenetically diverse reductive dehalogenase-homologous genes in deep subseafloor sedimentary metagenomes.</title>
        <authorList>
            <person name="Kawai M."/>
            <person name="Futagami T."/>
            <person name="Toyoda A."/>
            <person name="Takaki Y."/>
            <person name="Nishi S."/>
            <person name="Hori S."/>
            <person name="Arai W."/>
            <person name="Tsubouchi T."/>
            <person name="Morono Y."/>
            <person name="Uchiyama I."/>
            <person name="Ito T."/>
            <person name="Fujiyama A."/>
            <person name="Inagaki F."/>
            <person name="Takami H."/>
        </authorList>
    </citation>
    <scope>NUCLEOTIDE SEQUENCE</scope>
    <source>
        <strain evidence="6">Expedition CK06-06</strain>
    </source>
</reference>
<feature type="non-terminal residue" evidence="6">
    <location>
        <position position="1"/>
    </location>
</feature>
<gene>
    <name evidence="6" type="ORF">S12H4_45585</name>
</gene>